<evidence type="ECO:0000313" key="4">
    <source>
        <dbReference type="EMBL" id="MEP0948840.1"/>
    </source>
</evidence>
<reference evidence="4 5" key="1">
    <citation type="submission" date="2022-04" db="EMBL/GenBank/DDBJ databases">
        <title>Positive selection, recombination, and allopatry shape intraspecific diversity of widespread and dominant cyanobacteria.</title>
        <authorList>
            <person name="Wei J."/>
            <person name="Shu W."/>
            <person name="Hu C."/>
        </authorList>
    </citation>
    <scope>NUCLEOTIDE SEQUENCE [LARGE SCALE GENOMIC DNA]</scope>
    <source>
        <strain evidence="4 5">DQ-A4</strain>
    </source>
</reference>
<dbReference type="Gene3D" id="3.60.21.10">
    <property type="match status" value="1"/>
</dbReference>
<dbReference type="InterPro" id="IPR029052">
    <property type="entry name" value="Metallo-depent_PP-like"/>
</dbReference>
<dbReference type="SMART" id="SM00854">
    <property type="entry name" value="PGA_cap"/>
    <property type="match status" value="1"/>
</dbReference>
<dbReference type="CDD" id="cd07381">
    <property type="entry name" value="MPP_CapA"/>
    <property type="match status" value="1"/>
</dbReference>
<evidence type="ECO:0000256" key="1">
    <source>
        <dbReference type="ARBA" id="ARBA00005662"/>
    </source>
</evidence>
<evidence type="ECO:0000259" key="3">
    <source>
        <dbReference type="SMART" id="SM00854"/>
    </source>
</evidence>
<dbReference type="Proteomes" id="UP001482513">
    <property type="component" value="Unassembled WGS sequence"/>
</dbReference>
<sequence length="533" mass="58012">MTIADLTQLSQWPQAQRGNMAAIAELLTTALNDPALRVEVSRRDRTLYVLLTTPHRDGLPQHLDRIHAVVTALALPDIAELKVVDGTDRPLEHRWQQVFSLDAAAPAPPATIFVDGTLEEKTAEVAPSDRRSTASGPAPAARTRGRWRWGALSMATVLGFGLAAGITQWRYEQQREPSPTQSLPAAKAGMTQAIEPLLPAASTAALAIPDLAAPVALTIKAVGDIIPGTDYQRYRLPNDWQYLFGSIQYHLGEADITFGNFESTLTEVPSSAKDTGSANTFAFRTPPWYASVLKEAGFDVLSVANNHSMDFFEQGFTDTIAHIEAAGMKAVGRKGEILYVEAQGQTVAFIGFSNYQEHNRVQDIEAAIALVETANAQADVVVVSFHAGKEGTDATVTRDQDEMFYSENRGNVVRFSRAVVDHGADLVLGHGPHVPRAIELYNNKLIAYSLGNFLGYRSLSTVGPLGTSLILQTDLDAQGNFVSGRIIPVALDRNGVPYLDDHFGGVVLVRQFTQRDFPDTPLVIDDLGYIWPR</sequence>
<dbReference type="InterPro" id="IPR052169">
    <property type="entry name" value="CW_Biosynth-Accessory"/>
</dbReference>
<gene>
    <name evidence="4" type="ORF">NC992_18300</name>
</gene>
<dbReference type="PANTHER" id="PTHR33393">
    <property type="entry name" value="POLYGLUTAMINE SYNTHESIS ACCESSORY PROTEIN RV0574C-RELATED"/>
    <property type="match status" value="1"/>
</dbReference>
<dbReference type="Pfam" id="PF09587">
    <property type="entry name" value="PGA_cap"/>
    <property type="match status" value="1"/>
</dbReference>
<evidence type="ECO:0000313" key="5">
    <source>
        <dbReference type="Proteomes" id="UP001482513"/>
    </source>
</evidence>
<dbReference type="RefSeq" id="WP_199325507.1">
    <property type="nucleotide sequence ID" value="NZ_JAMPKX010000009.1"/>
</dbReference>
<organism evidence="4 5">
    <name type="scientific">Leptolyngbya subtilissima DQ-A4</name>
    <dbReference type="NCBI Taxonomy" id="2933933"/>
    <lineage>
        <taxon>Bacteria</taxon>
        <taxon>Bacillati</taxon>
        <taxon>Cyanobacteriota</taxon>
        <taxon>Cyanophyceae</taxon>
        <taxon>Leptolyngbyales</taxon>
        <taxon>Leptolyngbyaceae</taxon>
        <taxon>Leptolyngbya group</taxon>
        <taxon>Leptolyngbya</taxon>
    </lineage>
</organism>
<dbReference type="EMBL" id="JAMPKX010000009">
    <property type="protein sequence ID" value="MEP0948840.1"/>
    <property type="molecule type" value="Genomic_DNA"/>
</dbReference>
<proteinExistence type="inferred from homology"/>
<evidence type="ECO:0000256" key="2">
    <source>
        <dbReference type="SAM" id="MobiDB-lite"/>
    </source>
</evidence>
<protein>
    <submittedName>
        <fullName evidence="4">CapA family protein</fullName>
    </submittedName>
</protein>
<dbReference type="SUPFAM" id="SSF56300">
    <property type="entry name" value="Metallo-dependent phosphatases"/>
    <property type="match status" value="1"/>
</dbReference>
<keyword evidence="5" id="KW-1185">Reference proteome</keyword>
<comment type="caution">
    <text evidence="4">The sequence shown here is derived from an EMBL/GenBank/DDBJ whole genome shotgun (WGS) entry which is preliminary data.</text>
</comment>
<name>A0ABV0K7W2_9CYAN</name>
<feature type="region of interest" description="Disordered" evidence="2">
    <location>
        <begin position="122"/>
        <end position="141"/>
    </location>
</feature>
<comment type="similarity">
    <text evidence="1">Belongs to the CapA family.</text>
</comment>
<dbReference type="InterPro" id="IPR019079">
    <property type="entry name" value="Capsule_synth_CapA"/>
</dbReference>
<feature type="domain" description="Capsule synthesis protein CapA" evidence="3">
    <location>
        <begin position="218"/>
        <end position="457"/>
    </location>
</feature>
<dbReference type="PANTHER" id="PTHR33393:SF11">
    <property type="entry name" value="POLYGLUTAMINE SYNTHESIS ACCESSORY PROTEIN RV0574C-RELATED"/>
    <property type="match status" value="1"/>
</dbReference>
<accession>A0ABV0K7W2</accession>
<feature type="compositionally biased region" description="Basic and acidic residues" evidence="2">
    <location>
        <begin position="122"/>
        <end position="132"/>
    </location>
</feature>